<feature type="transmembrane region" description="Helical" evidence="1">
    <location>
        <begin position="133"/>
        <end position="155"/>
    </location>
</feature>
<keyword evidence="1" id="KW-0472">Membrane</keyword>
<proteinExistence type="predicted"/>
<evidence type="ECO:0008006" key="4">
    <source>
        <dbReference type="Google" id="ProtNLM"/>
    </source>
</evidence>
<feature type="transmembrane region" description="Helical" evidence="1">
    <location>
        <begin position="67"/>
        <end position="86"/>
    </location>
</feature>
<evidence type="ECO:0000313" key="3">
    <source>
        <dbReference type="Proteomes" id="UP000753724"/>
    </source>
</evidence>
<feature type="transmembrane region" description="Helical" evidence="1">
    <location>
        <begin position="37"/>
        <end position="55"/>
    </location>
</feature>
<keyword evidence="1" id="KW-0812">Transmembrane</keyword>
<keyword evidence="3" id="KW-1185">Reference proteome</keyword>
<dbReference type="Proteomes" id="UP000753724">
    <property type="component" value="Unassembled WGS sequence"/>
</dbReference>
<reference evidence="3" key="1">
    <citation type="submission" date="2020-01" db="EMBL/GenBank/DDBJ databases">
        <title>Sphingomonas sp. strain CSW-10.</title>
        <authorList>
            <person name="Chen W.-M."/>
        </authorList>
    </citation>
    <scope>NUCLEOTIDE SEQUENCE [LARGE SCALE GENOMIC DNA]</scope>
    <source>
        <strain evidence="3">FSY-8</strain>
    </source>
</reference>
<sequence>MNGTLYALLACFLCGIGARDQMLLAALTHRLGRHTGALLLACATSALASGLAAWASEEIGAVMTYPARMVLACFALAAAGVESLMFRPKIAMKEPTRSLFAAGVVMLAYQAADAARFLVLAITLATFAPVPTAVGGTLGAWAALWLGYLASDVMLQRESGLTQIRRWAGALLLGTGVGMGVYIWVVFGK</sequence>
<name>A0ABW9XGS8_9SPHN</name>
<evidence type="ECO:0000313" key="2">
    <source>
        <dbReference type="EMBL" id="NBC37764.1"/>
    </source>
</evidence>
<keyword evidence="1" id="KW-1133">Transmembrane helix</keyword>
<evidence type="ECO:0000256" key="1">
    <source>
        <dbReference type="SAM" id="Phobius"/>
    </source>
</evidence>
<comment type="caution">
    <text evidence="2">The sequence shown here is derived from an EMBL/GenBank/DDBJ whole genome shotgun (WGS) entry which is preliminary data.</text>
</comment>
<feature type="transmembrane region" description="Helical" evidence="1">
    <location>
        <begin position="98"/>
        <end position="127"/>
    </location>
</feature>
<dbReference type="EMBL" id="JAAAPO010000006">
    <property type="protein sequence ID" value="NBC37764.1"/>
    <property type="molecule type" value="Genomic_DNA"/>
</dbReference>
<organism evidence="2 3">
    <name type="scientific">Novosphingobium ovatum</name>
    <dbReference type="NCBI Taxonomy" id="1908523"/>
    <lineage>
        <taxon>Bacteria</taxon>
        <taxon>Pseudomonadati</taxon>
        <taxon>Pseudomonadota</taxon>
        <taxon>Alphaproteobacteria</taxon>
        <taxon>Sphingomonadales</taxon>
        <taxon>Sphingomonadaceae</taxon>
        <taxon>Novosphingobium</taxon>
    </lineage>
</organism>
<gene>
    <name evidence="2" type="ORF">GTZ99_14510</name>
</gene>
<accession>A0ABW9XGS8</accession>
<protein>
    <recommendedName>
        <fullName evidence="4">GDT1 family protein</fullName>
    </recommendedName>
</protein>
<feature type="transmembrane region" description="Helical" evidence="1">
    <location>
        <begin position="167"/>
        <end position="187"/>
    </location>
</feature>
<dbReference type="RefSeq" id="WP_161720147.1">
    <property type="nucleotide sequence ID" value="NZ_JAAAPO010000006.1"/>
</dbReference>
<feature type="transmembrane region" description="Helical" evidence="1">
    <location>
        <begin position="6"/>
        <end position="25"/>
    </location>
</feature>